<name>A0A927B1I8_9BACT</name>
<dbReference type="InterPro" id="IPR036388">
    <property type="entry name" value="WH-like_DNA-bd_sf"/>
</dbReference>
<dbReference type="InterPro" id="IPR051011">
    <property type="entry name" value="Metal_resp_trans_reg"/>
</dbReference>
<keyword evidence="3" id="KW-0804">Transcription</keyword>
<keyword evidence="1" id="KW-0805">Transcription regulation</keyword>
<dbReference type="InterPro" id="IPR001845">
    <property type="entry name" value="HTH_ArsR_DNA-bd_dom"/>
</dbReference>
<dbReference type="Pfam" id="PF12840">
    <property type="entry name" value="HTH_20"/>
    <property type="match status" value="1"/>
</dbReference>
<reference evidence="6" key="1">
    <citation type="submission" date="2020-09" db="EMBL/GenBank/DDBJ databases">
        <authorList>
            <person name="Kim M.K."/>
        </authorList>
    </citation>
    <scope>NUCLEOTIDE SEQUENCE</scope>
    <source>
        <strain evidence="6">BT704</strain>
    </source>
</reference>
<dbReference type="GO" id="GO:0003700">
    <property type="term" value="F:DNA-binding transcription factor activity"/>
    <property type="evidence" value="ECO:0007669"/>
    <property type="project" value="InterPro"/>
</dbReference>
<evidence type="ECO:0000313" key="6">
    <source>
        <dbReference type="EMBL" id="MBD2753690.1"/>
    </source>
</evidence>
<dbReference type="InterPro" id="IPR011991">
    <property type="entry name" value="ArsR-like_HTH"/>
</dbReference>
<keyword evidence="2" id="KW-0238">DNA-binding</keyword>
<evidence type="ECO:0000256" key="3">
    <source>
        <dbReference type="ARBA" id="ARBA00023163"/>
    </source>
</evidence>
<dbReference type="EMBL" id="JACXAA010000004">
    <property type="protein sequence ID" value="MBD2753690.1"/>
    <property type="molecule type" value="Genomic_DNA"/>
</dbReference>
<dbReference type="Gene3D" id="1.10.10.10">
    <property type="entry name" value="Winged helix-like DNA-binding domain superfamily/Winged helix DNA-binding domain"/>
    <property type="match status" value="1"/>
</dbReference>
<keyword evidence="7" id="KW-1185">Reference proteome</keyword>
<feature type="region of interest" description="Disordered" evidence="4">
    <location>
        <begin position="1"/>
        <end position="32"/>
    </location>
</feature>
<accession>A0A927B1I8</accession>
<sequence length="127" mass="13937">MQNNAIDAANNLAPQTSGRQTSSSTSSTPPLSAAEYQTFNQAAELLKTLAHPLRIRIVLTLAQKRSMNVSALQRQLKVDQAILSYQLTKMRDRGLLTSVRQGQEIHYSLTNTMPSEIMLLLLAGNVA</sequence>
<dbReference type="GO" id="GO:0003677">
    <property type="term" value="F:DNA binding"/>
    <property type="evidence" value="ECO:0007669"/>
    <property type="project" value="UniProtKB-KW"/>
</dbReference>
<protein>
    <submittedName>
        <fullName evidence="6">Helix-turn-helix transcriptional regulator</fullName>
    </submittedName>
</protein>
<gene>
    <name evidence="6" type="ORF">IC230_12370</name>
</gene>
<dbReference type="Proteomes" id="UP000653797">
    <property type="component" value="Unassembled WGS sequence"/>
</dbReference>
<dbReference type="RefSeq" id="WP_191039338.1">
    <property type="nucleotide sequence ID" value="NZ_JACXAA010000004.1"/>
</dbReference>
<dbReference type="PANTHER" id="PTHR43132">
    <property type="entry name" value="ARSENICAL RESISTANCE OPERON REPRESSOR ARSR-RELATED"/>
    <property type="match status" value="1"/>
</dbReference>
<dbReference type="PANTHER" id="PTHR43132:SF2">
    <property type="entry name" value="ARSENICAL RESISTANCE OPERON REPRESSOR ARSR-RELATED"/>
    <property type="match status" value="1"/>
</dbReference>
<comment type="caution">
    <text evidence="6">The sequence shown here is derived from an EMBL/GenBank/DDBJ whole genome shotgun (WGS) entry which is preliminary data.</text>
</comment>
<organism evidence="6 7">
    <name type="scientific">Spirosoma validum</name>
    <dbReference type="NCBI Taxonomy" id="2771355"/>
    <lineage>
        <taxon>Bacteria</taxon>
        <taxon>Pseudomonadati</taxon>
        <taxon>Bacteroidota</taxon>
        <taxon>Cytophagia</taxon>
        <taxon>Cytophagales</taxon>
        <taxon>Cytophagaceae</taxon>
        <taxon>Spirosoma</taxon>
    </lineage>
</organism>
<dbReference type="InterPro" id="IPR036390">
    <property type="entry name" value="WH_DNA-bd_sf"/>
</dbReference>
<evidence type="ECO:0000256" key="1">
    <source>
        <dbReference type="ARBA" id="ARBA00023015"/>
    </source>
</evidence>
<dbReference type="PRINTS" id="PR00778">
    <property type="entry name" value="HTHARSR"/>
</dbReference>
<dbReference type="NCBIfam" id="NF033788">
    <property type="entry name" value="HTH_metalloreg"/>
    <property type="match status" value="1"/>
</dbReference>
<dbReference type="PROSITE" id="PS50987">
    <property type="entry name" value="HTH_ARSR_2"/>
    <property type="match status" value="1"/>
</dbReference>
<evidence type="ECO:0000313" key="7">
    <source>
        <dbReference type="Proteomes" id="UP000653797"/>
    </source>
</evidence>
<feature type="domain" description="HTH arsR-type" evidence="5">
    <location>
        <begin position="34"/>
        <end position="127"/>
    </location>
</feature>
<dbReference type="CDD" id="cd00090">
    <property type="entry name" value="HTH_ARSR"/>
    <property type="match status" value="1"/>
</dbReference>
<evidence type="ECO:0000256" key="4">
    <source>
        <dbReference type="SAM" id="MobiDB-lite"/>
    </source>
</evidence>
<dbReference type="SUPFAM" id="SSF46785">
    <property type="entry name" value="Winged helix' DNA-binding domain"/>
    <property type="match status" value="1"/>
</dbReference>
<proteinExistence type="predicted"/>
<evidence type="ECO:0000256" key="2">
    <source>
        <dbReference type="ARBA" id="ARBA00023125"/>
    </source>
</evidence>
<dbReference type="SMART" id="SM00418">
    <property type="entry name" value="HTH_ARSR"/>
    <property type="match status" value="1"/>
</dbReference>
<evidence type="ECO:0000259" key="5">
    <source>
        <dbReference type="PROSITE" id="PS50987"/>
    </source>
</evidence>
<dbReference type="AlphaFoldDB" id="A0A927B1I8"/>